<gene>
    <name evidence="2" type="ORF">M5X16_19380</name>
    <name evidence="3" type="ORF">PC41400_22615</name>
</gene>
<dbReference type="RefSeq" id="WP_042232529.1">
    <property type="nucleotide sequence ID" value="NZ_CP026520.1"/>
</dbReference>
<dbReference type="Proteomes" id="UP001527202">
    <property type="component" value="Unassembled WGS sequence"/>
</dbReference>
<evidence type="ECO:0000259" key="1">
    <source>
        <dbReference type="Pfam" id="PF04608"/>
    </source>
</evidence>
<dbReference type="InterPro" id="IPR026038">
    <property type="entry name" value="Put_PGPase"/>
</dbReference>
<dbReference type="KEGG" id="pchi:PC41400_22615"/>
<evidence type="ECO:0000313" key="5">
    <source>
        <dbReference type="Proteomes" id="UP001527202"/>
    </source>
</evidence>
<name>A0A410X0T2_9BACL</name>
<dbReference type="SUPFAM" id="SSF101307">
    <property type="entry name" value="YutG-like"/>
    <property type="match status" value="1"/>
</dbReference>
<organism evidence="3 4">
    <name type="scientific">Paenibacillus chitinolyticus</name>
    <dbReference type="NCBI Taxonomy" id="79263"/>
    <lineage>
        <taxon>Bacteria</taxon>
        <taxon>Bacillati</taxon>
        <taxon>Bacillota</taxon>
        <taxon>Bacilli</taxon>
        <taxon>Bacillales</taxon>
        <taxon>Paenibacillaceae</taxon>
        <taxon>Paenibacillus</taxon>
    </lineage>
</organism>
<reference evidence="3 4" key="1">
    <citation type="submission" date="2018-01" db="EMBL/GenBank/DDBJ databases">
        <title>The whole genome sequencing and assembly of Paenibacillus chitinolyticus KCCM 41400 strain.</title>
        <authorList>
            <person name="Kim J.-Y."/>
            <person name="Park M.-K."/>
            <person name="Lee Y.-J."/>
            <person name="Yi H."/>
            <person name="Bahn Y.-S."/>
            <person name="Kim J.F."/>
            <person name="Lee D.-W."/>
        </authorList>
    </citation>
    <scope>NUCLEOTIDE SEQUENCE [LARGE SCALE GENOMIC DNA]</scope>
    <source>
        <strain evidence="3 4">KCCM 41400</strain>
    </source>
</reference>
<dbReference type="Gene3D" id="1.10.3760.10">
    <property type="entry name" value="PgpA-like"/>
    <property type="match status" value="1"/>
</dbReference>
<dbReference type="AlphaFoldDB" id="A0A410X0T2"/>
<accession>A0A410X0T2</accession>
<evidence type="ECO:0000313" key="2">
    <source>
        <dbReference type="EMBL" id="MCY9597931.1"/>
    </source>
</evidence>
<proteinExistence type="predicted"/>
<sequence>MKRQVHSREIKKVVMQRLSDRGASLEDIAEIVYAMQAPYHPGLSMDTCMKSIQAVLGKRELQHAILVGTELDMLAEQKKLTEPLQTILDTDESLFGCDETLAIGSVFGYGSIAITTFGYLDKEKTGLIKRLDTKTGGAVHTFLDDLVAAIASAASGRIAHKSRDEIERDEDNEYV</sequence>
<dbReference type="CDD" id="cd06971">
    <property type="entry name" value="PgpA"/>
    <property type="match status" value="1"/>
</dbReference>
<dbReference type="InterPro" id="IPR036681">
    <property type="entry name" value="PgpA-like_sf"/>
</dbReference>
<protein>
    <submittedName>
        <fullName evidence="3">Phosphatidylglycerophosphatase A</fullName>
    </submittedName>
</protein>
<keyword evidence="5" id="KW-1185">Reference proteome</keyword>
<reference evidence="2 5" key="2">
    <citation type="submission" date="2022-05" db="EMBL/GenBank/DDBJ databases">
        <title>Genome Sequencing of Bee-Associated Microbes.</title>
        <authorList>
            <person name="Dunlap C."/>
        </authorList>
    </citation>
    <scope>NUCLEOTIDE SEQUENCE [LARGE SCALE GENOMIC DNA]</scope>
    <source>
        <strain evidence="2 5">NRRL B-23120</strain>
    </source>
</reference>
<dbReference type="GeneID" id="95377588"/>
<dbReference type="OrthoDB" id="9793244at2"/>
<evidence type="ECO:0000313" key="4">
    <source>
        <dbReference type="Proteomes" id="UP000288943"/>
    </source>
</evidence>
<dbReference type="Pfam" id="PF04608">
    <property type="entry name" value="PgpA"/>
    <property type="match status" value="1"/>
</dbReference>
<dbReference type="EMBL" id="JAMDMJ010000025">
    <property type="protein sequence ID" value="MCY9597931.1"/>
    <property type="molecule type" value="Genomic_DNA"/>
</dbReference>
<dbReference type="PIRSF" id="PIRSF019587">
    <property type="entry name" value="PGPase"/>
    <property type="match status" value="1"/>
</dbReference>
<dbReference type="InterPro" id="IPR007686">
    <property type="entry name" value="YutG/PgpA"/>
</dbReference>
<feature type="domain" description="YutG/PgpA" evidence="1">
    <location>
        <begin position="33"/>
        <end position="159"/>
    </location>
</feature>
<evidence type="ECO:0000313" key="3">
    <source>
        <dbReference type="EMBL" id="QAV20308.1"/>
    </source>
</evidence>
<dbReference type="Proteomes" id="UP000288943">
    <property type="component" value="Chromosome"/>
</dbReference>
<dbReference type="EMBL" id="CP026520">
    <property type="protein sequence ID" value="QAV20308.1"/>
    <property type="molecule type" value="Genomic_DNA"/>
</dbReference>
<dbReference type="GO" id="GO:0008962">
    <property type="term" value="F:phosphatidylglycerophosphatase activity"/>
    <property type="evidence" value="ECO:0007669"/>
    <property type="project" value="InterPro"/>
</dbReference>
<dbReference type="GO" id="GO:0006629">
    <property type="term" value="P:lipid metabolic process"/>
    <property type="evidence" value="ECO:0007669"/>
    <property type="project" value="InterPro"/>
</dbReference>